<keyword evidence="3" id="KW-1185">Reference proteome</keyword>
<gene>
    <name evidence="2" type="ORF">BKA03_003068</name>
</gene>
<dbReference type="Pfam" id="PF07510">
    <property type="entry name" value="GmrSD_C"/>
    <property type="match status" value="1"/>
</dbReference>
<comment type="caution">
    <text evidence="2">The sequence shown here is derived from an EMBL/GenBank/DDBJ whole genome shotgun (WGS) entry which is preliminary data.</text>
</comment>
<dbReference type="AlphaFoldDB" id="A0A7Y9ZCL2"/>
<dbReference type="OrthoDB" id="5196645at2"/>
<dbReference type="EMBL" id="JACBZO010000002">
    <property type="protein sequence ID" value="NYI42894.1"/>
    <property type="molecule type" value="Genomic_DNA"/>
</dbReference>
<protein>
    <recommendedName>
        <fullName evidence="1">GmrSD restriction endonucleases C-terminal domain-containing protein</fullName>
    </recommendedName>
</protein>
<dbReference type="Proteomes" id="UP000547973">
    <property type="component" value="Unassembled WGS sequence"/>
</dbReference>
<sequence>MAVLGGRRTPPGFGARIPRGAAGGRPPRLLAWIPVALLLAIGCAPPAAPITLAVDLPSPRAALALLDALPRHRSGYYQAPYPYERSYFGAAWWDTDGNGRGTRDDVLAAQLLDVTLNVDGNVASGRYVDPYVGLEVDYVRGRNEKDPVVVDHVVSLWEAWATGAWAWTPEQRLDFANDPLNLVATKAKYGLEVHDNDRTYLRATLSQC</sequence>
<evidence type="ECO:0000313" key="3">
    <source>
        <dbReference type="Proteomes" id="UP000547973"/>
    </source>
</evidence>
<organism evidence="2 3">
    <name type="scientific">Demequina lutea</name>
    <dbReference type="NCBI Taxonomy" id="431489"/>
    <lineage>
        <taxon>Bacteria</taxon>
        <taxon>Bacillati</taxon>
        <taxon>Actinomycetota</taxon>
        <taxon>Actinomycetes</taxon>
        <taxon>Micrococcales</taxon>
        <taxon>Demequinaceae</taxon>
        <taxon>Demequina</taxon>
    </lineage>
</organism>
<accession>A0A7Y9ZCL2</accession>
<dbReference type="InterPro" id="IPR011089">
    <property type="entry name" value="GmrSD_C"/>
</dbReference>
<proteinExistence type="predicted"/>
<dbReference type="RefSeq" id="WP_062075505.1">
    <property type="nucleotide sequence ID" value="NZ_BBRC01000010.1"/>
</dbReference>
<feature type="domain" description="GmrSD restriction endonucleases C-terminal" evidence="1">
    <location>
        <begin position="143"/>
        <end position="188"/>
    </location>
</feature>
<evidence type="ECO:0000313" key="2">
    <source>
        <dbReference type="EMBL" id="NYI42894.1"/>
    </source>
</evidence>
<reference evidence="2 3" key="1">
    <citation type="submission" date="2020-07" db="EMBL/GenBank/DDBJ databases">
        <title>Sequencing the genomes of 1000 actinobacteria strains.</title>
        <authorList>
            <person name="Klenk H.-P."/>
        </authorList>
    </citation>
    <scope>NUCLEOTIDE SEQUENCE [LARGE SCALE GENOMIC DNA]</scope>
    <source>
        <strain evidence="2 3">DSM 19970</strain>
    </source>
</reference>
<evidence type="ECO:0000259" key="1">
    <source>
        <dbReference type="Pfam" id="PF07510"/>
    </source>
</evidence>
<name>A0A7Y9ZCL2_9MICO</name>